<keyword evidence="7" id="KW-0496">Mitochondrion</keyword>
<proteinExistence type="predicted"/>
<keyword evidence="4" id="KW-0378">Hydrolase</keyword>
<gene>
    <name evidence="9" type="ORF">POM88_021500</name>
</gene>
<organism evidence="9 10">
    <name type="scientific">Heracleum sosnowskyi</name>
    <dbReference type="NCBI Taxonomy" id="360622"/>
    <lineage>
        <taxon>Eukaryota</taxon>
        <taxon>Viridiplantae</taxon>
        <taxon>Streptophyta</taxon>
        <taxon>Embryophyta</taxon>
        <taxon>Tracheophyta</taxon>
        <taxon>Spermatophyta</taxon>
        <taxon>Magnoliopsida</taxon>
        <taxon>eudicotyledons</taxon>
        <taxon>Gunneridae</taxon>
        <taxon>Pentapetalae</taxon>
        <taxon>asterids</taxon>
        <taxon>campanulids</taxon>
        <taxon>Apiales</taxon>
        <taxon>Apiaceae</taxon>
        <taxon>Apioideae</taxon>
        <taxon>apioid superclade</taxon>
        <taxon>Tordylieae</taxon>
        <taxon>Tordyliinae</taxon>
        <taxon>Heracleum</taxon>
    </lineage>
</organism>
<dbReference type="InterPro" id="IPR050361">
    <property type="entry name" value="MPP/UQCRC_Complex"/>
</dbReference>
<feature type="domain" description="Peptidase M16 C-terminal" evidence="8">
    <location>
        <begin position="1"/>
        <end position="121"/>
    </location>
</feature>
<dbReference type="Proteomes" id="UP001237642">
    <property type="component" value="Unassembled WGS sequence"/>
</dbReference>
<comment type="subcellular location">
    <subcellularLocation>
        <location evidence="1">Mitochondrion</location>
    </subcellularLocation>
</comment>
<evidence type="ECO:0000256" key="5">
    <source>
        <dbReference type="ARBA" id="ARBA00022833"/>
    </source>
</evidence>
<evidence type="ECO:0000256" key="3">
    <source>
        <dbReference type="ARBA" id="ARBA00022723"/>
    </source>
</evidence>
<dbReference type="GO" id="GO:0008237">
    <property type="term" value="F:metallopeptidase activity"/>
    <property type="evidence" value="ECO:0007669"/>
    <property type="project" value="UniProtKB-KW"/>
</dbReference>
<dbReference type="InterPro" id="IPR007863">
    <property type="entry name" value="Peptidase_M16_C"/>
</dbReference>
<evidence type="ECO:0000256" key="6">
    <source>
        <dbReference type="ARBA" id="ARBA00023049"/>
    </source>
</evidence>
<evidence type="ECO:0000256" key="7">
    <source>
        <dbReference type="ARBA" id="ARBA00023128"/>
    </source>
</evidence>
<dbReference type="AlphaFoldDB" id="A0AAD8IDM3"/>
<keyword evidence="2" id="KW-0645">Protease</keyword>
<name>A0AAD8IDM3_9APIA</name>
<dbReference type="Gene3D" id="3.30.830.10">
    <property type="entry name" value="Metalloenzyme, LuxS/M16 peptidase-like"/>
    <property type="match status" value="1"/>
</dbReference>
<keyword evidence="10" id="KW-1185">Reference proteome</keyword>
<dbReference type="InterPro" id="IPR011249">
    <property type="entry name" value="Metalloenz_LuxS/M16"/>
</dbReference>
<keyword evidence="6" id="KW-0482">Metalloprotease</keyword>
<reference evidence="9" key="1">
    <citation type="submission" date="2023-02" db="EMBL/GenBank/DDBJ databases">
        <title>Genome of toxic invasive species Heracleum sosnowskyi carries increased number of genes despite the absence of recent whole-genome duplications.</title>
        <authorList>
            <person name="Schelkunov M."/>
            <person name="Shtratnikova V."/>
            <person name="Makarenko M."/>
            <person name="Klepikova A."/>
            <person name="Omelchenko D."/>
            <person name="Novikova G."/>
            <person name="Obukhova E."/>
            <person name="Bogdanov V."/>
            <person name="Penin A."/>
            <person name="Logacheva M."/>
        </authorList>
    </citation>
    <scope>NUCLEOTIDE SEQUENCE</scope>
    <source>
        <strain evidence="9">Hsosn_3</strain>
        <tissue evidence="9">Leaf</tissue>
    </source>
</reference>
<protein>
    <recommendedName>
        <fullName evidence="8">Peptidase M16 C-terminal domain-containing protein</fullName>
    </recommendedName>
</protein>
<evidence type="ECO:0000313" key="9">
    <source>
        <dbReference type="EMBL" id="KAK1383765.1"/>
    </source>
</evidence>
<dbReference type="GO" id="GO:0005739">
    <property type="term" value="C:mitochondrion"/>
    <property type="evidence" value="ECO:0007669"/>
    <property type="project" value="UniProtKB-SubCell"/>
</dbReference>
<evidence type="ECO:0000256" key="1">
    <source>
        <dbReference type="ARBA" id="ARBA00004173"/>
    </source>
</evidence>
<evidence type="ECO:0000256" key="2">
    <source>
        <dbReference type="ARBA" id="ARBA00022670"/>
    </source>
</evidence>
<dbReference type="Pfam" id="PF05193">
    <property type="entry name" value="Peptidase_M16_C"/>
    <property type="match status" value="1"/>
</dbReference>
<dbReference type="PANTHER" id="PTHR11851:SF149">
    <property type="entry name" value="GH01077P"/>
    <property type="match status" value="1"/>
</dbReference>
<evidence type="ECO:0000256" key="4">
    <source>
        <dbReference type="ARBA" id="ARBA00022801"/>
    </source>
</evidence>
<keyword evidence="5" id="KW-0862">Zinc</keyword>
<dbReference type="SUPFAM" id="SSF63411">
    <property type="entry name" value="LuxS/MPP-like metallohydrolase"/>
    <property type="match status" value="1"/>
</dbReference>
<dbReference type="EMBL" id="JAUIZM010000005">
    <property type="protein sequence ID" value="KAK1383765.1"/>
    <property type="molecule type" value="Genomic_DNA"/>
</dbReference>
<sequence>MVIVASGAFKHEEIVEKEKSIFLKLSHGSTTSSENVDADAPLAQFAVAFKGSSWKDPDSTTLMAMEAMLGSYTKHTKSSGVGEFKISQLVQKLEVDKMAESMMPFNIKYKDTGLFGIYATAK</sequence>
<evidence type="ECO:0000313" key="10">
    <source>
        <dbReference type="Proteomes" id="UP001237642"/>
    </source>
</evidence>
<evidence type="ECO:0000259" key="8">
    <source>
        <dbReference type="Pfam" id="PF05193"/>
    </source>
</evidence>
<dbReference type="GO" id="GO:0046872">
    <property type="term" value="F:metal ion binding"/>
    <property type="evidence" value="ECO:0007669"/>
    <property type="project" value="UniProtKB-KW"/>
</dbReference>
<dbReference type="GO" id="GO:0006508">
    <property type="term" value="P:proteolysis"/>
    <property type="evidence" value="ECO:0007669"/>
    <property type="project" value="UniProtKB-KW"/>
</dbReference>
<keyword evidence="3" id="KW-0479">Metal-binding</keyword>
<accession>A0AAD8IDM3</accession>
<comment type="caution">
    <text evidence="9">The sequence shown here is derived from an EMBL/GenBank/DDBJ whole genome shotgun (WGS) entry which is preliminary data.</text>
</comment>
<dbReference type="PANTHER" id="PTHR11851">
    <property type="entry name" value="METALLOPROTEASE"/>
    <property type="match status" value="1"/>
</dbReference>
<reference evidence="9" key="2">
    <citation type="submission" date="2023-05" db="EMBL/GenBank/DDBJ databases">
        <authorList>
            <person name="Schelkunov M.I."/>
        </authorList>
    </citation>
    <scope>NUCLEOTIDE SEQUENCE</scope>
    <source>
        <strain evidence="9">Hsosn_3</strain>
        <tissue evidence="9">Leaf</tissue>
    </source>
</reference>